<dbReference type="EMBL" id="JFHR01000049">
    <property type="protein sequence ID" value="KEQ52200.1"/>
    <property type="molecule type" value="Genomic_DNA"/>
</dbReference>
<sequence length="259" mass="29874">MRFRRWPRPTAYRETPRKRAAFLRKQHLEREALPLFADAIAARQHGVDEEMARRHVWWDEREHDQRDARARRWREARARLFALPDLLRAKVRGLWRTCPYPADPASFADFLHQIAVGRLDPDRPPWVFHQRSQARITANPATFNEAFRQIGRKLVGGGPDTSPTDELLFCGNLGSGILFLTSRARLIGQNESFYTSSHHRLRDFDVARSDHWVEIDVRGECSESDLSLIEQLAQAANTRPVIVRRIDPLAGQGGQLRAS</sequence>
<dbReference type="RefSeq" id="WP_037454918.1">
    <property type="nucleotide sequence ID" value="NZ_JFHR01000049.1"/>
</dbReference>
<accession>A0A081RAH7</accession>
<evidence type="ECO:0000313" key="2">
    <source>
        <dbReference type="Proteomes" id="UP000028411"/>
    </source>
</evidence>
<name>A0A081RAH7_SPHCR</name>
<protein>
    <submittedName>
        <fullName evidence="1">Uncharacterized protein</fullName>
    </submittedName>
</protein>
<dbReference type="Proteomes" id="UP000028411">
    <property type="component" value="Unassembled WGS sequence"/>
</dbReference>
<dbReference type="AlphaFoldDB" id="A0A081RAH7"/>
<dbReference type="eggNOG" id="ENOG50336Y9">
    <property type="taxonomic scope" value="Bacteria"/>
</dbReference>
<organism evidence="1 2">
    <name type="scientific">Sphingobium chlorophenolicum</name>
    <dbReference type="NCBI Taxonomy" id="46429"/>
    <lineage>
        <taxon>Bacteria</taxon>
        <taxon>Pseudomonadati</taxon>
        <taxon>Pseudomonadota</taxon>
        <taxon>Alphaproteobacteria</taxon>
        <taxon>Sphingomonadales</taxon>
        <taxon>Sphingomonadaceae</taxon>
        <taxon>Sphingobium</taxon>
    </lineage>
</organism>
<reference evidence="1 2" key="1">
    <citation type="submission" date="2014-02" db="EMBL/GenBank/DDBJ databases">
        <title>Whole genome sequence of Sphingobium chlorophenolicum NBRC 16172.</title>
        <authorList>
            <person name="Gan H.M."/>
            <person name="Gan H.Y."/>
            <person name="Chew T.H."/>
            <person name="Savka M.A."/>
        </authorList>
    </citation>
    <scope>NUCLEOTIDE SEQUENCE [LARGE SCALE GENOMIC DNA]</scope>
    <source>
        <strain evidence="1 2">NBRC 16172</strain>
    </source>
</reference>
<dbReference type="PATRIC" id="fig|46429.4.peg.3529"/>
<comment type="caution">
    <text evidence="1">The sequence shown here is derived from an EMBL/GenBank/DDBJ whole genome shotgun (WGS) entry which is preliminary data.</text>
</comment>
<evidence type="ECO:0000313" key="1">
    <source>
        <dbReference type="EMBL" id="KEQ52200.1"/>
    </source>
</evidence>
<proteinExistence type="predicted"/>
<gene>
    <name evidence="1" type="ORF">BV95_03538</name>
</gene>